<feature type="compositionally biased region" description="Low complexity" evidence="1">
    <location>
        <begin position="653"/>
        <end position="664"/>
    </location>
</feature>
<proteinExistence type="predicted"/>
<organism evidence="2 3">
    <name type="scientific">Turnera subulata</name>
    <dbReference type="NCBI Taxonomy" id="218843"/>
    <lineage>
        <taxon>Eukaryota</taxon>
        <taxon>Viridiplantae</taxon>
        <taxon>Streptophyta</taxon>
        <taxon>Embryophyta</taxon>
        <taxon>Tracheophyta</taxon>
        <taxon>Spermatophyta</taxon>
        <taxon>Magnoliopsida</taxon>
        <taxon>eudicotyledons</taxon>
        <taxon>Gunneridae</taxon>
        <taxon>Pentapetalae</taxon>
        <taxon>rosids</taxon>
        <taxon>fabids</taxon>
        <taxon>Malpighiales</taxon>
        <taxon>Passifloraceae</taxon>
        <taxon>Turnera</taxon>
    </lineage>
</organism>
<protein>
    <submittedName>
        <fullName evidence="2">Uncharacterized protein</fullName>
    </submittedName>
</protein>
<feature type="region of interest" description="Disordered" evidence="1">
    <location>
        <begin position="625"/>
        <end position="683"/>
    </location>
</feature>
<gene>
    <name evidence="2" type="ORF">Tsubulata_049383</name>
</gene>
<dbReference type="PANTHER" id="PTHR33671:SF2">
    <property type="entry name" value="N-METHYLTRANSFERASE, PUTATIVE (DUF688)-RELATED"/>
    <property type="match status" value="1"/>
</dbReference>
<feature type="compositionally biased region" description="Basic and acidic residues" evidence="1">
    <location>
        <begin position="79"/>
        <end position="92"/>
    </location>
</feature>
<keyword evidence="3" id="KW-1185">Reference proteome</keyword>
<dbReference type="Pfam" id="PF05097">
    <property type="entry name" value="DUF688"/>
    <property type="match status" value="1"/>
</dbReference>
<dbReference type="PANTHER" id="PTHR33671">
    <property type="entry name" value="N-METHYLTRANSFERASE, PUTATIVE (DUF688)-RELATED"/>
    <property type="match status" value="1"/>
</dbReference>
<reference evidence="2" key="1">
    <citation type="submission" date="2022-02" db="EMBL/GenBank/DDBJ databases">
        <authorList>
            <person name="Henning P.M."/>
            <person name="McCubbin A.G."/>
            <person name="Shore J.S."/>
        </authorList>
    </citation>
    <scope>NUCLEOTIDE SEQUENCE</scope>
    <source>
        <strain evidence="2">F60SS</strain>
        <tissue evidence="2">Leaves</tissue>
    </source>
</reference>
<dbReference type="InterPro" id="IPR007789">
    <property type="entry name" value="DUF688"/>
</dbReference>
<evidence type="ECO:0000313" key="2">
    <source>
        <dbReference type="EMBL" id="KAJ4826941.1"/>
    </source>
</evidence>
<feature type="region of interest" description="Disordered" evidence="1">
    <location>
        <begin position="409"/>
        <end position="442"/>
    </location>
</feature>
<dbReference type="Proteomes" id="UP001141552">
    <property type="component" value="Unassembled WGS sequence"/>
</dbReference>
<reference evidence="2" key="2">
    <citation type="journal article" date="2023" name="Plants (Basel)">
        <title>Annotation of the Turnera subulata (Passifloraceae) Draft Genome Reveals the S-Locus Evolved after the Divergence of Turneroideae from Passifloroideae in a Stepwise Manner.</title>
        <authorList>
            <person name="Henning P.M."/>
            <person name="Roalson E.H."/>
            <person name="Mir W."/>
            <person name="McCubbin A.G."/>
            <person name="Shore J.S."/>
        </authorList>
    </citation>
    <scope>NUCLEOTIDE SEQUENCE</scope>
    <source>
        <strain evidence="2">F60SS</strain>
    </source>
</reference>
<comment type="caution">
    <text evidence="2">The sequence shown here is derived from an EMBL/GenBank/DDBJ whole genome shotgun (WGS) entry which is preliminary data.</text>
</comment>
<feature type="region of interest" description="Disordered" evidence="1">
    <location>
        <begin position="232"/>
        <end position="272"/>
    </location>
</feature>
<dbReference type="AlphaFoldDB" id="A0A9Q0FAR7"/>
<accession>A0A9Q0FAR7</accession>
<feature type="region of interest" description="Disordered" evidence="1">
    <location>
        <begin position="29"/>
        <end position="166"/>
    </location>
</feature>
<feature type="compositionally biased region" description="Polar residues" evidence="1">
    <location>
        <begin position="123"/>
        <end position="152"/>
    </location>
</feature>
<dbReference type="OrthoDB" id="677721at2759"/>
<name>A0A9Q0FAR7_9ROSI</name>
<evidence type="ECO:0000313" key="3">
    <source>
        <dbReference type="Proteomes" id="UP001141552"/>
    </source>
</evidence>
<dbReference type="EMBL" id="JAKUCV010006540">
    <property type="protein sequence ID" value="KAJ4826941.1"/>
    <property type="molecule type" value="Genomic_DNA"/>
</dbReference>
<sequence>MILKNLMEEKQLDLNQPLLSVRKFAPAAAASTTEAQNKRKPDNALPRLPPLPAYRSELKSGPVRNPGTVPFVWEQTPGRPKDESKPQRRPLEWHPVAPKLPPGRALNAKEQASDQQSKEKAGSQCQLRNDISGYQNAHSSNSKDVLTVQDSTRQVREEAGSSSSDGCDEVYVDALDTLSRSGSFSLNCSVNGVIGLDGPDMESSRTFSSDPCTRDFMMDRFLPAAKAMASETPLCHTRKQPIPREEPVPRKMVPRKRNPAVNQSRSNGKPYYAQVDGVGEISDDEANDDDCEGSYHSSNKVCGLFPRLCLQNSFCLLNPVPAMRKQAPISSVRTIRAKPSNAAPPTRAGSCIEAENEHDGDAVYKPRSMDRLQVTLIHEDKKDLKSESKMTISETDCHTLDGSSMYKSLEDKGSLPSHHQISHSSVKEEKGPFGIPENVSVSNPRAKGCSSFGELLATDRNEQDSGFASPAVEKTVYIDSVQSSGPDVKDLVDDTRDDVKMLVKQRETDEAAAMDSSLQDINHLNAAEEKAKLRQASCDSASSLSGRSIEDVKSEGMDGFSIDKYLADKEGNFGMGNQRDGKYGTLERSHRLMQDSITTTAGKLGHGGKNDVQNQHFTKLRHKETNGCHSLSPLPPPLPKSPSESWLKRTLPSVSSRNSSSRSSLGRVYPGVHASKTQSSDPKWETIVRISNVQHGHLRFSSEELLPPIPET</sequence>
<evidence type="ECO:0000256" key="1">
    <source>
        <dbReference type="SAM" id="MobiDB-lite"/>
    </source>
</evidence>